<dbReference type="eggNOG" id="COG4775">
    <property type="taxonomic scope" value="Bacteria"/>
</dbReference>
<name>Q6LKQ8_PHOPR</name>
<dbReference type="GO" id="GO:0016042">
    <property type="term" value="P:lipid catabolic process"/>
    <property type="evidence" value="ECO:0007669"/>
    <property type="project" value="UniProtKB-UniRule"/>
</dbReference>
<dbReference type="Pfam" id="PF01734">
    <property type="entry name" value="Patatin"/>
    <property type="match status" value="1"/>
</dbReference>
<dbReference type="InterPro" id="IPR002641">
    <property type="entry name" value="PNPLA_dom"/>
</dbReference>
<dbReference type="Proteomes" id="UP000000593">
    <property type="component" value="Chromosome 2"/>
</dbReference>
<evidence type="ECO:0000256" key="1">
    <source>
        <dbReference type="ARBA" id="ARBA00022801"/>
    </source>
</evidence>
<dbReference type="SUPFAM" id="SSF52151">
    <property type="entry name" value="FabD/lysophospholipase-like"/>
    <property type="match status" value="1"/>
</dbReference>
<keyword evidence="5" id="KW-0732">Signal</keyword>
<evidence type="ECO:0000256" key="2">
    <source>
        <dbReference type="ARBA" id="ARBA00022963"/>
    </source>
</evidence>
<dbReference type="InterPro" id="IPR010827">
    <property type="entry name" value="BamA/TamA_POTRA"/>
</dbReference>
<feature type="domain" description="PNPLA" evidence="6">
    <location>
        <begin position="40"/>
        <end position="233"/>
    </location>
</feature>
<gene>
    <name evidence="7" type="primary">SO0428</name>
    <name evidence="7" type="ordered locus">PBPRB0002</name>
</gene>
<feature type="active site" description="Nucleophile" evidence="4">
    <location>
        <position position="73"/>
    </location>
</feature>
<dbReference type="KEGG" id="ppr:PBPRB0002"/>
<keyword evidence="3 4" id="KW-0443">Lipid metabolism</keyword>
<dbReference type="Gene3D" id="3.40.1090.10">
    <property type="entry name" value="Cytosolic phospholipase A2 catalytic domain"/>
    <property type="match status" value="2"/>
</dbReference>
<evidence type="ECO:0000259" key="6">
    <source>
        <dbReference type="PROSITE" id="PS51635"/>
    </source>
</evidence>
<organism evidence="7 8">
    <name type="scientific">Photobacterium profundum (strain SS9)</name>
    <dbReference type="NCBI Taxonomy" id="298386"/>
    <lineage>
        <taxon>Bacteria</taxon>
        <taxon>Pseudomonadati</taxon>
        <taxon>Pseudomonadota</taxon>
        <taxon>Gammaproteobacteria</taxon>
        <taxon>Vibrionales</taxon>
        <taxon>Vibrionaceae</taxon>
        <taxon>Photobacterium</taxon>
    </lineage>
</organism>
<dbReference type="eggNOG" id="COG1752">
    <property type="taxonomic scope" value="Bacteria"/>
</dbReference>
<sequence>MFKQYRMLGSVFCLLAFNQMAFAQVTADVESNHDRKKIGLVLSGGGAKGAAHIGVIEVLEANRIPIDIVTGTSMGAYVGGMYAMGLDATEVKNRTFAADWEGGYKERVGRNDLVLRRKQQNDDYQLHTDLGISLEGEFKSKPGAFQGQGMAVLLRSLTHNLPTLKSFDDLAIPYRSVATDIAKVQPVVLDSGHLATTMQASMTVPGALKPVIWNNKQLVDGGVVNNMPVDVAKSLGADVIIAVDLRDPLLPESDLNSALNIISQLITFMTNSNTDHQISLMKEGDVYLQPDVTFMTAPDFDKMEAAYQAGKNVARASLSQLLPYQLSEDDYMAYIKAKQDRRSRLSSRPAYYIDNIVLNNHTLLSDPALLALLDLPVDRVISTEELEQAVERLHAQDNFSRITYVIDQKDDENILNLDVTEKSWGPGYLNFKFSFEDDFTNRSDFSFGAQYIYTDLTDRGGEWKLEWEIGSWKKVNTEFYFPIDYKQEYFTAFGLGWNNEIRKFTAGNDVFATLEPGLFNFETQYEDVNTFAEIGWNIRPWSAIKVGYQGQLGDVTLIDNDGIKEKYSAYGPYIAATHDTLDSYYFPSAGLLIDARFGHSQTSSEVGSNQADDETFYYDVNLMKPFSYDRHTISALVKTGGSDSNELLPIYVQDLGGLFNLSGYHRYELNGRYRAFGALIYRYRWIDNDFGVFSTPIYLGGSLEQGGVWNDKSDISWNSAITAGSLYIGIDSPIGPVYLGYGLADGKESSFYFSLGGSFK</sequence>
<reference evidence="8" key="1">
    <citation type="journal article" date="2005" name="Science">
        <title>Life at depth: Photobacterium profundum genome sequence and expression analysis.</title>
        <authorList>
            <person name="Vezzi A."/>
            <person name="Campanaro S."/>
            <person name="D'Angelo M."/>
            <person name="Simonato F."/>
            <person name="Vitulo N."/>
            <person name="Lauro F.M."/>
            <person name="Cestaro A."/>
            <person name="Malacrida G."/>
            <person name="Simionati B."/>
            <person name="Cannata N."/>
            <person name="Romualdi C."/>
            <person name="Bartlett D.H."/>
            <person name="Valle G."/>
        </authorList>
    </citation>
    <scope>NUCLEOTIDE SEQUENCE [LARGE SCALE GENOMIC DNA]</scope>
    <source>
        <strain evidence="8">ATCC BAA-1253 / SS9</strain>
    </source>
</reference>
<dbReference type="InterPro" id="IPR050301">
    <property type="entry name" value="NTE"/>
</dbReference>
<dbReference type="STRING" id="298386.PBPRB0002"/>
<feature type="short sequence motif" description="GXSXG" evidence="4">
    <location>
        <begin position="71"/>
        <end position="75"/>
    </location>
</feature>
<dbReference type="PANTHER" id="PTHR14226">
    <property type="entry name" value="NEUROPATHY TARGET ESTERASE/SWISS CHEESE D.MELANOGASTER"/>
    <property type="match status" value="1"/>
</dbReference>
<dbReference type="PROSITE" id="PS51635">
    <property type="entry name" value="PNPLA"/>
    <property type="match status" value="1"/>
</dbReference>
<dbReference type="AlphaFoldDB" id="Q6LKQ8"/>
<accession>Q6LKQ8</accession>
<feature type="short sequence motif" description="GXGXXG" evidence="4">
    <location>
        <begin position="44"/>
        <end position="49"/>
    </location>
</feature>
<evidence type="ECO:0000256" key="5">
    <source>
        <dbReference type="SAM" id="SignalP"/>
    </source>
</evidence>
<evidence type="ECO:0000256" key="4">
    <source>
        <dbReference type="PROSITE-ProRule" id="PRU01161"/>
    </source>
</evidence>
<feature type="signal peptide" evidence="5">
    <location>
        <begin position="1"/>
        <end position="23"/>
    </location>
</feature>
<feature type="chain" id="PRO_5004276138" description="PNPLA domain-containing protein" evidence="5">
    <location>
        <begin position="24"/>
        <end position="760"/>
    </location>
</feature>
<keyword evidence="1 4" id="KW-0378">Hydrolase</keyword>
<protein>
    <recommendedName>
        <fullName evidence="6">PNPLA domain-containing protein</fullName>
    </recommendedName>
</protein>
<keyword evidence="2 4" id="KW-0442">Lipid degradation</keyword>
<dbReference type="PANTHER" id="PTHR14226:SF29">
    <property type="entry name" value="NEUROPATHY TARGET ESTERASE SWS"/>
    <property type="match status" value="1"/>
</dbReference>
<evidence type="ECO:0000313" key="8">
    <source>
        <dbReference type="Proteomes" id="UP000000593"/>
    </source>
</evidence>
<feature type="active site" description="Proton acceptor" evidence="4">
    <location>
        <position position="220"/>
    </location>
</feature>
<dbReference type="Pfam" id="PF07244">
    <property type="entry name" value="POTRA"/>
    <property type="match status" value="1"/>
</dbReference>
<dbReference type="CDD" id="cd07205">
    <property type="entry name" value="Pat_PNPLA6_PNPLA7_NTE1_like"/>
    <property type="match status" value="1"/>
</dbReference>
<evidence type="ECO:0000256" key="3">
    <source>
        <dbReference type="ARBA" id="ARBA00023098"/>
    </source>
</evidence>
<dbReference type="InterPro" id="IPR016035">
    <property type="entry name" value="Acyl_Trfase/lysoPLipase"/>
</dbReference>
<dbReference type="EMBL" id="CR378675">
    <property type="protein sequence ID" value="CAG21875.1"/>
    <property type="molecule type" value="Genomic_DNA"/>
</dbReference>
<proteinExistence type="predicted"/>
<dbReference type="GO" id="GO:0019867">
    <property type="term" value="C:outer membrane"/>
    <property type="evidence" value="ECO:0007669"/>
    <property type="project" value="InterPro"/>
</dbReference>
<evidence type="ECO:0000313" key="7">
    <source>
        <dbReference type="EMBL" id="CAG21875.1"/>
    </source>
</evidence>
<dbReference type="HOGENOM" id="CLU_014750_1_0_6"/>
<keyword evidence="8" id="KW-1185">Reference proteome</keyword>
<dbReference type="GO" id="GO:0016787">
    <property type="term" value="F:hydrolase activity"/>
    <property type="evidence" value="ECO:0007669"/>
    <property type="project" value="UniProtKB-UniRule"/>
</dbReference>
<feature type="short sequence motif" description="DGA/G" evidence="4">
    <location>
        <begin position="220"/>
        <end position="222"/>
    </location>
</feature>